<feature type="domain" description="Response regulatory" evidence="2">
    <location>
        <begin position="8"/>
        <end position="126"/>
    </location>
</feature>
<dbReference type="Proteomes" id="UP000249239">
    <property type="component" value="Unassembled WGS sequence"/>
</dbReference>
<evidence type="ECO:0000313" key="4">
    <source>
        <dbReference type="Proteomes" id="UP000249239"/>
    </source>
</evidence>
<organism evidence="3 4">
    <name type="scientific">Breznakibacter xylanolyticus</name>
    <dbReference type="NCBI Taxonomy" id="990"/>
    <lineage>
        <taxon>Bacteria</taxon>
        <taxon>Pseudomonadati</taxon>
        <taxon>Bacteroidota</taxon>
        <taxon>Bacteroidia</taxon>
        <taxon>Marinilabiliales</taxon>
        <taxon>Marinilabiliaceae</taxon>
        <taxon>Breznakibacter</taxon>
    </lineage>
</organism>
<dbReference type="PANTHER" id="PTHR43228:SF1">
    <property type="entry name" value="TWO-COMPONENT RESPONSE REGULATOR ARR22"/>
    <property type="match status" value="1"/>
</dbReference>
<dbReference type="Pfam" id="PF00072">
    <property type="entry name" value="Response_reg"/>
    <property type="match status" value="1"/>
</dbReference>
<evidence type="ECO:0000256" key="1">
    <source>
        <dbReference type="PROSITE-ProRule" id="PRU00169"/>
    </source>
</evidence>
<accession>A0A2W7N831</accession>
<dbReference type="SMART" id="SM00448">
    <property type="entry name" value="REC"/>
    <property type="match status" value="1"/>
</dbReference>
<feature type="modified residue" description="4-aspartylphosphate" evidence="1">
    <location>
        <position position="62"/>
    </location>
</feature>
<dbReference type="InterPro" id="IPR001789">
    <property type="entry name" value="Sig_transdc_resp-reg_receiver"/>
</dbReference>
<dbReference type="AlphaFoldDB" id="A0A2W7N831"/>
<dbReference type="InterPro" id="IPR011006">
    <property type="entry name" value="CheY-like_superfamily"/>
</dbReference>
<dbReference type="PROSITE" id="PS50110">
    <property type="entry name" value="RESPONSE_REGULATORY"/>
    <property type="match status" value="1"/>
</dbReference>
<dbReference type="EMBL" id="QKZK01000015">
    <property type="protein sequence ID" value="PZX15863.1"/>
    <property type="molecule type" value="Genomic_DNA"/>
</dbReference>
<gene>
    <name evidence="3" type="ORF">LX69_02051</name>
</gene>
<dbReference type="SUPFAM" id="SSF52172">
    <property type="entry name" value="CheY-like"/>
    <property type="match status" value="1"/>
</dbReference>
<reference evidence="3 4" key="1">
    <citation type="submission" date="2018-06" db="EMBL/GenBank/DDBJ databases">
        <title>Genomic Encyclopedia of Archaeal and Bacterial Type Strains, Phase II (KMG-II): from individual species to whole genera.</title>
        <authorList>
            <person name="Goeker M."/>
        </authorList>
    </citation>
    <scope>NUCLEOTIDE SEQUENCE [LARGE SCALE GENOMIC DNA]</scope>
    <source>
        <strain evidence="3 4">DSM 6779</strain>
    </source>
</reference>
<sequence length="126" mass="14581">MELSRKYQILIVDDHKDFVKALDYQIQDILGDKVQCINYAFNGQEALDMVAGHPTYDIVFMDIDMPVMNGVDATRKLNHDYPHIRVVALSFHKEFEYVEQIIRAGARSYIVKSELGEKSIKRAFNL</sequence>
<evidence type="ECO:0000313" key="3">
    <source>
        <dbReference type="EMBL" id="PZX15863.1"/>
    </source>
</evidence>
<proteinExistence type="predicted"/>
<dbReference type="Gene3D" id="3.40.50.2300">
    <property type="match status" value="1"/>
</dbReference>
<keyword evidence="4" id="KW-1185">Reference proteome</keyword>
<dbReference type="InterPro" id="IPR052048">
    <property type="entry name" value="ST_Response_Regulator"/>
</dbReference>
<name>A0A2W7N831_9BACT</name>
<protein>
    <submittedName>
        <fullName evidence="3">Two-component system NarL family response regulator/two-component system response regulator YesN</fullName>
    </submittedName>
</protein>
<dbReference type="OrthoDB" id="9797341at2"/>
<keyword evidence="1" id="KW-0597">Phosphoprotein</keyword>
<dbReference type="RefSeq" id="WP_111445909.1">
    <property type="nucleotide sequence ID" value="NZ_QKZK01000015.1"/>
</dbReference>
<evidence type="ECO:0000259" key="2">
    <source>
        <dbReference type="PROSITE" id="PS50110"/>
    </source>
</evidence>
<dbReference type="PANTHER" id="PTHR43228">
    <property type="entry name" value="TWO-COMPONENT RESPONSE REGULATOR"/>
    <property type="match status" value="1"/>
</dbReference>
<comment type="caution">
    <text evidence="3">The sequence shown here is derived from an EMBL/GenBank/DDBJ whole genome shotgun (WGS) entry which is preliminary data.</text>
</comment>
<dbReference type="GO" id="GO:0000160">
    <property type="term" value="P:phosphorelay signal transduction system"/>
    <property type="evidence" value="ECO:0007669"/>
    <property type="project" value="InterPro"/>
</dbReference>